<keyword evidence="4 5" id="KW-0949">S-adenosyl-L-methionine</keyword>
<dbReference type="HAMAP" id="MF_00472">
    <property type="entry name" value="UbiG"/>
    <property type="match status" value="1"/>
</dbReference>
<comment type="similarity">
    <text evidence="5">Belongs to the methyltransferase superfamily. UbiG/COQ3 family.</text>
</comment>
<dbReference type="OrthoDB" id="9801538at2"/>
<reference evidence="6 7" key="1">
    <citation type="submission" date="2018-03" db="EMBL/GenBank/DDBJ databases">
        <title>Genomic Encyclopedia of Type Strains, Phase III (KMG-III): the genomes of soil and plant-associated and newly described type strains.</title>
        <authorList>
            <person name="Whitman W."/>
        </authorList>
    </citation>
    <scope>NUCLEOTIDE SEQUENCE [LARGE SCALE GENOMIC DNA]</scope>
    <source>
        <strain evidence="6 7">CGMCC 1.12152</strain>
    </source>
</reference>
<keyword evidence="3 5" id="KW-0831">Ubiquinone biosynthesis</keyword>
<feature type="binding site" evidence="5">
    <location>
        <position position="133"/>
    </location>
    <ligand>
        <name>S-adenosyl-L-methionine</name>
        <dbReference type="ChEBI" id="CHEBI:59789"/>
    </ligand>
</feature>
<dbReference type="Pfam" id="PF13489">
    <property type="entry name" value="Methyltransf_23"/>
    <property type="match status" value="1"/>
</dbReference>
<dbReference type="InterPro" id="IPR010233">
    <property type="entry name" value="UbiG_MeTrfase"/>
</dbReference>
<comment type="catalytic activity">
    <reaction evidence="5">
        <text>a 3-demethylubiquinol + S-adenosyl-L-methionine = a ubiquinol + S-adenosyl-L-homocysteine + H(+)</text>
        <dbReference type="Rhea" id="RHEA:44380"/>
        <dbReference type="Rhea" id="RHEA-COMP:9566"/>
        <dbReference type="Rhea" id="RHEA-COMP:10914"/>
        <dbReference type="ChEBI" id="CHEBI:15378"/>
        <dbReference type="ChEBI" id="CHEBI:17976"/>
        <dbReference type="ChEBI" id="CHEBI:57856"/>
        <dbReference type="ChEBI" id="CHEBI:59789"/>
        <dbReference type="ChEBI" id="CHEBI:84422"/>
        <dbReference type="EC" id="2.1.1.64"/>
    </reaction>
</comment>
<keyword evidence="6" id="KW-0830">Ubiquinone</keyword>
<dbReference type="EC" id="2.1.1.64" evidence="5"/>
<dbReference type="Proteomes" id="UP000237647">
    <property type="component" value="Unassembled WGS sequence"/>
</dbReference>
<gene>
    <name evidence="5" type="primary">ubiG</name>
    <name evidence="6" type="ORF">B0H98_102148</name>
</gene>
<comment type="function">
    <text evidence="5">O-methyltransferase that catalyzes the 2 O-methylation steps in the ubiquinone biosynthetic pathway.</text>
</comment>
<sequence>MQATPQDSTAGRYQDNVDVAEVAKFEALASRWWDPKSEFKPLHDINPLRLDFIDARAGLAGKKVLDVGCGGGILSESMAHRGATVTGIDLGEAPLGVARLHAQESGVSVEYRKVSVEALAVEQPGHFDVVTCMEMLEHVPDPASVIRACCALVRPGGYVFFSTLNRTPKSYAFAILGAEYVLKLLPRGTHDYAKFIRPSEMAAWSRDAGLQVREQTGLTYNPLTRRYRLVANDVSVNYMMYCRKVSQ</sequence>
<dbReference type="EMBL" id="PVTK01000002">
    <property type="protein sequence ID" value="PRY65624.1"/>
    <property type="molecule type" value="Genomic_DNA"/>
</dbReference>
<evidence type="ECO:0000256" key="3">
    <source>
        <dbReference type="ARBA" id="ARBA00022688"/>
    </source>
</evidence>
<evidence type="ECO:0000313" key="6">
    <source>
        <dbReference type="EMBL" id="PRY65624.1"/>
    </source>
</evidence>
<keyword evidence="1 5" id="KW-0489">Methyltransferase</keyword>
<evidence type="ECO:0000313" key="7">
    <source>
        <dbReference type="Proteomes" id="UP000237647"/>
    </source>
</evidence>
<dbReference type="Gene3D" id="3.40.50.150">
    <property type="entry name" value="Vaccinia Virus protein VP39"/>
    <property type="match status" value="1"/>
</dbReference>
<feature type="binding site" evidence="5">
    <location>
        <position position="89"/>
    </location>
    <ligand>
        <name>S-adenosyl-L-methionine</name>
        <dbReference type="ChEBI" id="CHEBI:59789"/>
    </ligand>
</feature>
<accession>A0A2T0V651</accession>
<dbReference type="SUPFAM" id="SSF53335">
    <property type="entry name" value="S-adenosyl-L-methionine-dependent methyltransferases"/>
    <property type="match status" value="1"/>
</dbReference>
<evidence type="ECO:0000256" key="2">
    <source>
        <dbReference type="ARBA" id="ARBA00022679"/>
    </source>
</evidence>
<dbReference type="EC" id="2.1.1.222" evidence="5"/>
<feature type="binding site" evidence="5">
    <location>
        <position position="68"/>
    </location>
    <ligand>
        <name>S-adenosyl-L-methionine</name>
        <dbReference type="ChEBI" id="CHEBI:59789"/>
    </ligand>
</feature>
<dbReference type="PANTHER" id="PTHR43464:SF19">
    <property type="entry name" value="UBIQUINONE BIOSYNTHESIS O-METHYLTRANSFERASE, MITOCHONDRIAL"/>
    <property type="match status" value="1"/>
</dbReference>
<evidence type="ECO:0000256" key="5">
    <source>
        <dbReference type="HAMAP-Rule" id="MF_00472"/>
    </source>
</evidence>
<dbReference type="GO" id="GO:0010420">
    <property type="term" value="F:polyprenyldihydroxybenzoate methyltransferase activity"/>
    <property type="evidence" value="ECO:0007669"/>
    <property type="project" value="InterPro"/>
</dbReference>
<dbReference type="RefSeq" id="WP_106374029.1">
    <property type="nucleotide sequence ID" value="NZ_PVTK01000002.1"/>
</dbReference>
<evidence type="ECO:0000256" key="4">
    <source>
        <dbReference type="ARBA" id="ARBA00022691"/>
    </source>
</evidence>
<comment type="catalytic activity">
    <reaction evidence="5">
        <text>a 3-(all-trans-polyprenyl)benzene-1,2-diol + S-adenosyl-L-methionine = a 2-methoxy-6-(all-trans-polyprenyl)phenol + S-adenosyl-L-homocysteine + H(+)</text>
        <dbReference type="Rhea" id="RHEA:31411"/>
        <dbReference type="Rhea" id="RHEA-COMP:9550"/>
        <dbReference type="Rhea" id="RHEA-COMP:9551"/>
        <dbReference type="ChEBI" id="CHEBI:15378"/>
        <dbReference type="ChEBI" id="CHEBI:57856"/>
        <dbReference type="ChEBI" id="CHEBI:59789"/>
        <dbReference type="ChEBI" id="CHEBI:62729"/>
        <dbReference type="ChEBI" id="CHEBI:62731"/>
        <dbReference type="EC" id="2.1.1.222"/>
    </reaction>
</comment>
<dbReference type="PANTHER" id="PTHR43464">
    <property type="entry name" value="METHYLTRANSFERASE"/>
    <property type="match status" value="1"/>
</dbReference>
<comment type="caution">
    <text evidence="6">The sequence shown here is derived from an EMBL/GenBank/DDBJ whole genome shotgun (WGS) entry which is preliminary data.</text>
</comment>
<proteinExistence type="inferred from homology"/>
<comment type="pathway">
    <text evidence="5">Cofactor biosynthesis; ubiquinone biosynthesis.</text>
</comment>
<dbReference type="FunFam" id="3.40.50.150:FF:000028">
    <property type="entry name" value="Ubiquinone biosynthesis O-methyltransferase"/>
    <property type="match status" value="1"/>
</dbReference>
<evidence type="ECO:0000256" key="1">
    <source>
        <dbReference type="ARBA" id="ARBA00022603"/>
    </source>
</evidence>
<feature type="binding site" evidence="5">
    <location>
        <position position="49"/>
    </location>
    <ligand>
        <name>S-adenosyl-L-methionine</name>
        <dbReference type="ChEBI" id="CHEBI:59789"/>
    </ligand>
</feature>
<dbReference type="CDD" id="cd02440">
    <property type="entry name" value="AdoMet_MTases"/>
    <property type="match status" value="1"/>
</dbReference>
<keyword evidence="2 5" id="KW-0808">Transferase</keyword>
<dbReference type="NCBIfam" id="TIGR01983">
    <property type="entry name" value="UbiG"/>
    <property type="match status" value="1"/>
</dbReference>
<dbReference type="GO" id="GO:0102208">
    <property type="term" value="F:2-polyprenyl-6-hydroxyphenol methylase activity"/>
    <property type="evidence" value="ECO:0007669"/>
    <property type="project" value="UniProtKB-EC"/>
</dbReference>
<organism evidence="6 7">
    <name type="scientific">Vreelandella songnenensis</name>
    <dbReference type="NCBI Taxonomy" id="1176243"/>
    <lineage>
        <taxon>Bacteria</taxon>
        <taxon>Pseudomonadati</taxon>
        <taxon>Pseudomonadota</taxon>
        <taxon>Gammaproteobacteria</taxon>
        <taxon>Oceanospirillales</taxon>
        <taxon>Halomonadaceae</taxon>
        <taxon>Vreelandella</taxon>
    </lineage>
</organism>
<dbReference type="AlphaFoldDB" id="A0A2T0V651"/>
<dbReference type="UniPathway" id="UPA00232"/>
<dbReference type="GO" id="GO:0032259">
    <property type="term" value="P:methylation"/>
    <property type="evidence" value="ECO:0007669"/>
    <property type="project" value="UniProtKB-KW"/>
</dbReference>
<protein>
    <recommendedName>
        <fullName evidence="5">Ubiquinone biosynthesis O-methyltransferase</fullName>
    </recommendedName>
    <alternativeName>
        <fullName evidence="5">2-polyprenyl-6-hydroxyphenol methylase</fullName>
        <ecNumber evidence="5">2.1.1.222</ecNumber>
    </alternativeName>
    <alternativeName>
        <fullName evidence="5">3-demethylubiquinone 3-O-methyltransferase</fullName>
        <ecNumber evidence="5">2.1.1.64</ecNumber>
    </alternativeName>
</protein>
<dbReference type="GO" id="GO:0061542">
    <property type="term" value="F:3-demethylubiquinol 3-O-methyltransferase activity"/>
    <property type="evidence" value="ECO:0007669"/>
    <property type="project" value="UniProtKB-UniRule"/>
</dbReference>
<name>A0A2T0V651_9GAMM</name>
<keyword evidence="7" id="KW-1185">Reference proteome</keyword>
<dbReference type="InterPro" id="IPR029063">
    <property type="entry name" value="SAM-dependent_MTases_sf"/>
</dbReference>